<evidence type="ECO:0000313" key="2">
    <source>
        <dbReference type="Proteomes" id="UP000789702"/>
    </source>
</evidence>
<comment type="caution">
    <text evidence="1">The sequence shown here is derived from an EMBL/GenBank/DDBJ whole genome shotgun (WGS) entry which is preliminary data.</text>
</comment>
<keyword evidence="2" id="KW-1185">Reference proteome</keyword>
<organism evidence="1 2">
    <name type="scientific">Dentiscutata heterogama</name>
    <dbReference type="NCBI Taxonomy" id="1316150"/>
    <lineage>
        <taxon>Eukaryota</taxon>
        <taxon>Fungi</taxon>
        <taxon>Fungi incertae sedis</taxon>
        <taxon>Mucoromycota</taxon>
        <taxon>Glomeromycotina</taxon>
        <taxon>Glomeromycetes</taxon>
        <taxon>Diversisporales</taxon>
        <taxon>Gigasporaceae</taxon>
        <taxon>Dentiscutata</taxon>
    </lineage>
</organism>
<name>A0ACA9L862_9GLOM</name>
<dbReference type="Proteomes" id="UP000789702">
    <property type="component" value="Unassembled WGS sequence"/>
</dbReference>
<feature type="non-terminal residue" evidence="1">
    <location>
        <position position="1"/>
    </location>
</feature>
<reference evidence="1" key="1">
    <citation type="submission" date="2021-06" db="EMBL/GenBank/DDBJ databases">
        <authorList>
            <person name="Kallberg Y."/>
            <person name="Tangrot J."/>
            <person name="Rosling A."/>
        </authorList>
    </citation>
    <scope>NUCLEOTIDE SEQUENCE</scope>
    <source>
        <strain evidence="1">IL203A</strain>
    </source>
</reference>
<gene>
    <name evidence="1" type="ORF">DHETER_LOCUS3650</name>
</gene>
<dbReference type="EMBL" id="CAJVPU010003235">
    <property type="protein sequence ID" value="CAG8515267.1"/>
    <property type="molecule type" value="Genomic_DNA"/>
</dbReference>
<accession>A0ACA9L862</accession>
<sequence length="112" mass="12777">ESSQVNECYYALFEQNNKGVFWVLIIARSAFSTDKLMKYHINQYLVDFKNGGPSYSLAEAIMTNELAGHSQNEQSRQSSSKSKPMPATAFQNFSSIMLSQDEIDELFEVNQY</sequence>
<protein>
    <submittedName>
        <fullName evidence="1">5907_t:CDS:1</fullName>
    </submittedName>
</protein>
<proteinExistence type="predicted"/>
<evidence type="ECO:0000313" key="1">
    <source>
        <dbReference type="EMBL" id="CAG8515267.1"/>
    </source>
</evidence>